<sequence>MGMTFILQLAKIIFAVIAIYYGVKFFRLKNKRRQGVKKRFIYSSVAFILLLLFGTQPNSVESSADSNVKIVKKYVGKDKYEIAKDEHTALVAKKKKLEKQVDKSQDKKDEIVDQQRQEKEDAAREQARQQEEQEKAQKKAQEDAKAQEQAQAQQAKASNDSGSGVTKGDMNTSSSGQIVGNKNSHIYHVPGQRGYNMNSSNAVYFNSEQEAIAAGYRKAKV</sequence>
<feature type="transmembrane region" description="Helical" evidence="2">
    <location>
        <begin position="6"/>
        <end position="28"/>
    </location>
</feature>
<keyword evidence="2" id="KW-1133">Transmembrane helix</keyword>
<feature type="compositionally biased region" description="Low complexity" evidence="1">
    <location>
        <begin position="147"/>
        <end position="157"/>
    </location>
</feature>
<dbReference type="InterPro" id="IPR035451">
    <property type="entry name" value="Ada-like_dom_sf"/>
</dbReference>
<keyword evidence="2" id="KW-0472">Membrane</keyword>
<comment type="caution">
    <text evidence="3">The sequence shown here is derived from an EMBL/GenBank/DDBJ whole genome shotgun (WGS) entry which is preliminary data.</text>
</comment>
<dbReference type="AlphaFoldDB" id="A0A0R1J0L5"/>
<evidence type="ECO:0000256" key="1">
    <source>
        <dbReference type="SAM" id="MobiDB-lite"/>
    </source>
</evidence>
<evidence type="ECO:0000313" key="3">
    <source>
        <dbReference type="EMBL" id="KRK64671.1"/>
    </source>
</evidence>
<dbReference type="SUPFAM" id="SSF57884">
    <property type="entry name" value="Ada DNA repair protein, N-terminal domain (N-Ada 10)"/>
    <property type="match status" value="1"/>
</dbReference>
<keyword evidence="2" id="KW-0812">Transmembrane</keyword>
<dbReference type="Proteomes" id="UP000050929">
    <property type="component" value="Unassembled WGS sequence"/>
</dbReference>
<organism evidence="3 4">
    <name type="scientific">Companilactobacillus tucceti DSM 20183</name>
    <dbReference type="NCBI Taxonomy" id="1423811"/>
    <lineage>
        <taxon>Bacteria</taxon>
        <taxon>Bacillati</taxon>
        <taxon>Bacillota</taxon>
        <taxon>Bacilli</taxon>
        <taxon>Lactobacillales</taxon>
        <taxon>Lactobacillaceae</taxon>
        <taxon>Companilactobacillus</taxon>
    </lineage>
</organism>
<proteinExistence type="predicted"/>
<dbReference type="EMBL" id="AZDG01000009">
    <property type="protein sequence ID" value="KRK64671.1"/>
    <property type="molecule type" value="Genomic_DNA"/>
</dbReference>
<evidence type="ECO:0000313" key="4">
    <source>
        <dbReference type="Proteomes" id="UP000050929"/>
    </source>
</evidence>
<evidence type="ECO:0000256" key="2">
    <source>
        <dbReference type="SAM" id="Phobius"/>
    </source>
</evidence>
<dbReference type="Gene3D" id="3.40.10.10">
    <property type="entry name" value="DNA Methylphosphotriester Repair Domain"/>
    <property type="match status" value="1"/>
</dbReference>
<dbReference type="STRING" id="1423811.FC72_GL002079"/>
<keyword evidence="4" id="KW-1185">Reference proteome</keyword>
<feature type="compositionally biased region" description="Basic and acidic residues" evidence="1">
    <location>
        <begin position="98"/>
        <end position="146"/>
    </location>
</feature>
<protein>
    <recommendedName>
        <fullName evidence="5">DNA-entry nuclease</fullName>
    </recommendedName>
</protein>
<dbReference type="PATRIC" id="fig|1423811.3.peg.2123"/>
<name>A0A0R1J0L5_9LACO</name>
<reference evidence="3 4" key="1">
    <citation type="journal article" date="2015" name="Genome Announc.">
        <title>Expanding the biotechnology potential of lactobacilli through comparative genomics of 213 strains and associated genera.</title>
        <authorList>
            <person name="Sun Z."/>
            <person name="Harris H.M."/>
            <person name="McCann A."/>
            <person name="Guo C."/>
            <person name="Argimon S."/>
            <person name="Zhang W."/>
            <person name="Yang X."/>
            <person name="Jeffery I.B."/>
            <person name="Cooney J.C."/>
            <person name="Kagawa T.F."/>
            <person name="Liu W."/>
            <person name="Song Y."/>
            <person name="Salvetti E."/>
            <person name="Wrobel A."/>
            <person name="Rasinkangas P."/>
            <person name="Parkhill J."/>
            <person name="Rea M.C."/>
            <person name="O'Sullivan O."/>
            <person name="Ritari J."/>
            <person name="Douillard F.P."/>
            <person name="Paul Ross R."/>
            <person name="Yang R."/>
            <person name="Briner A.E."/>
            <person name="Felis G.E."/>
            <person name="de Vos W.M."/>
            <person name="Barrangou R."/>
            <person name="Klaenhammer T.R."/>
            <person name="Caufield P.W."/>
            <person name="Cui Y."/>
            <person name="Zhang H."/>
            <person name="O'Toole P.W."/>
        </authorList>
    </citation>
    <scope>NUCLEOTIDE SEQUENCE [LARGE SCALE GENOMIC DNA]</scope>
    <source>
        <strain evidence="3 4">DSM 20183</strain>
    </source>
</reference>
<feature type="transmembrane region" description="Helical" evidence="2">
    <location>
        <begin position="40"/>
        <end position="57"/>
    </location>
</feature>
<gene>
    <name evidence="3" type="ORF">FC72_GL002079</name>
</gene>
<feature type="region of interest" description="Disordered" evidence="1">
    <location>
        <begin position="95"/>
        <end position="192"/>
    </location>
</feature>
<accession>A0A0R1J0L5</accession>
<evidence type="ECO:0008006" key="5">
    <source>
        <dbReference type="Google" id="ProtNLM"/>
    </source>
</evidence>
<feature type="compositionally biased region" description="Polar residues" evidence="1">
    <location>
        <begin position="158"/>
        <end position="184"/>
    </location>
</feature>